<feature type="domain" description="Antitoxin SocA-like Panacea" evidence="1">
    <location>
        <begin position="25"/>
        <end position="131"/>
    </location>
</feature>
<dbReference type="Proteomes" id="UP000002145">
    <property type="component" value="Chromosome"/>
</dbReference>
<accession>A3DIC3</accession>
<evidence type="ECO:0000313" key="2">
    <source>
        <dbReference type="EMBL" id="ABN53702.1"/>
    </source>
</evidence>
<dbReference type="HOGENOM" id="CLU_1233002_0_0_9"/>
<gene>
    <name evidence="2" type="ordered locus">Cthe_2500</name>
</gene>
<sequence length="211" mass="24913">MERTKELICYFLANSLHPLNKTEIVKMLYLFEYYHVQTFGEQYAELTFIRYNYGPYAQAIEIALDDLMNDGLIKREIVEYTDRCIYLHTLCDTGKTYTDLLNEEKKLIADRVIGELSNKNYDDMIKHVYSTPPMRRILIKEERCGFTLVGEVLNMKESKPLRKFSKAKIEEARKRLDKSSRGSDEEYYAHLLAVNEELKILRRRANSCILK</sequence>
<dbReference type="InterPro" id="IPR025272">
    <property type="entry name" value="SocA_Panacea"/>
</dbReference>
<dbReference type="GeneID" id="35803546"/>
<evidence type="ECO:0000259" key="1">
    <source>
        <dbReference type="Pfam" id="PF13274"/>
    </source>
</evidence>
<dbReference type="Pfam" id="PF13274">
    <property type="entry name" value="SocA_Panacea"/>
    <property type="match status" value="1"/>
</dbReference>
<organism evidence="2 3">
    <name type="scientific">Acetivibrio thermocellus (strain ATCC 27405 / DSM 1237 / JCM 9322 / NBRC 103400 / NCIMB 10682 / NRRL B-4536 / VPI 7372)</name>
    <name type="common">Clostridium thermocellum</name>
    <dbReference type="NCBI Taxonomy" id="203119"/>
    <lineage>
        <taxon>Bacteria</taxon>
        <taxon>Bacillati</taxon>
        <taxon>Bacillota</taxon>
        <taxon>Clostridia</taxon>
        <taxon>Eubacteriales</taxon>
        <taxon>Oscillospiraceae</taxon>
        <taxon>Acetivibrio</taxon>
    </lineage>
</organism>
<dbReference type="eggNOG" id="ENOG50308SY">
    <property type="taxonomic scope" value="Bacteria"/>
</dbReference>
<evidence type="ECO:0000313" key="3">
    <source>
        <dbReference type="Proteomes" id="UP000002145"/>
    </source>
</evidence>
<dbReference type="STRING" id="203119.Cthe_2500"/>
<reference evidence="2 3" key="2">
    <citation type="journal article" date="2013" name="Biotechnol. Biofuels">
        <title>Global transcriptome analysis of Clostridium thermocellum ATCC 27405 during growth on dilute acid pretreated Populus and switchgrass.</title>
        <authorList>
            <person name="Wilson C.M."/>
            <person name="Rodriguez M.Jr."/>
            <person name="Johnson C.M."/>
            <person name="Martin S.L."/>
            <person name="Chu T.M."/>
            <person name="Wolfinger R.D."/>
            <person name="Hauser L.J."/>
            <person name="Land M.L."/>
            <person name="Klingeman D.M."/>
            <person name="Syed M.H."/>
            <person name="Ragauskas A.J."/>
            <person name="Tschaplinski T.J."/>
            <person name="Mielenz J.R."/>
            <person name="Brown S.D."/>
        </authorList>
    </citation>
    <scope>NUCLEOTIDE SEQUENCE [LARGE SCALE GENOMIC DNA]</scope>
    <source>
        <strain evidence="3">ATCC 27405 / DSM 1237 / JCM 9322 / NBRC 103400 / NCIMB 10682 / NRRL B-4536 / VPI 7372</strain>
    </source>
</reference>
<dbReference type="RefSeq" id="WP_020457843.1">
    <property type="nucleotide sequence ID" value="NC_009012.1"/>
</dbReference>
<proteinExistence type="predicted"/>
<dbReference type="OrthoDB" id="2939174at2"/>
<protein>
    <recommendedName>
        <fullName evidence="1">Antitoxin SocA-like Panacea domain-containing protein</fullName>
    </recommendedName>
</protein>
<reference evidence="3" key="1">
    <citation type="submission" date="2007-02" db="EMBL/GenBank/DDBJ databases">
        <title>Complete sequence of Clostridium thermocellum ATCC 27405.</title>
        <authorList>
            <consortium name="US DOE Joint Genome Institute"/>
            <person name="Copeland A."/>
            <person name="Lucas S."/>
            <person name="Lapidus A."/>
            <person name="Barry K."/>
            <person name="Detter J.C."/>
            <person name="Glavina del Rio T."/>
            <person name="Hammon N."/>
            <person name="Israni S."/>
            <person name="Dalin E."/>
            <person name="Tice H."/>
            <person name="Pitluck S."/>
            <person name="Chertkov O."/>
            <person name="Brettin T."/>
            <person name="Bruce D."/>
            <person name="Han C."/>
            <person name="Tapia R."/>
            <person name="Gilna P."/>
            <person name="Schmutz J."/>
            <person name="Larimer F."/>
            <person name="Land M."/>
            <person name="Hauser L."/>
            <person name="Kyrpides N."/>
            <person name="Mikhailova N."/>
            <person name="Wu J.H.D."/>
            <person name="Newcomb M."/>
            <person name="Richardson P."/>
        </authorList>
    </citation>
    <scope>NUCLEOTIDE SEQUENCE [LARGE SCALE GENOMIC DNA]</scope>
    <source>
        <strain evidence="3">ATCC 27405 / DSM 1237 / JCM 9322 / NBRC 103400 / NCIMB 10682 / NRRL B-4536 / VPI 7372</strain>
    </source>
</reference>
<name>A3DIC3_ACET2</name>
<dbReference type="EMBL" id="CP000568">
    <property type="protein sequence ID" value="ABN53702.1"/>
    <property type="molecule type" value="Genomic_DNA"/>
</dbReference>
<keyword evidence="3" id="KW-1185">Reference proteome</keyword>
<dbReference type="KEGG" id="cth:Cthe_2500"/>
<dbReference type="AlphaFoldDB" id="A3DIC3"/>